<name>A0ABR7SU36_9ACTN</name>
<gene>
    <name evidence="3" type="ORF">H9Y04_38630</name>
</gene>
<evidence type="ECO:0000256" key="1">
    <source>
        <dbReference type="SAM" id="MobiDB-lite"/>
    </source>
</evidence>
<accession>A0ABR7SU36</accession>
<dbReference type="EMBL" id="JACTVJ010000026">
    <property type="protein sequence ID" value="MBC9718457.1"/>
    <property type="molecule type" value="Genomic_DNA"/>
</dbReference>
<proteinExistence type="predicted"/>
<feature type="region of interest" description="Disordered" evidence="1">
    <location>
        <begin position="1"/>
        <end position="28"/>
    </location>
</feature>
<keyword evidence="4" id="KW-1185">Reference proteome</keyword>
<sequence length="76" mass="8369">MNTNGKRPVPEVDLSNAAWRKSSRSSGNGACVEVAFVEGIIAMRDSKDTSRPALFFYADEWDAFLEGAADGEFRRP</sequence>
<evidence type="ECO:0000313" key="4">
    <source>
        <dbReference type="Proteomes" id="UP000642284"/>
    </source>
</evidence>
<feature type="domain" description="DUF397" evidence="2">
    <location>
        <begin position="17"/>
        <end position="68"/>
    </location>
</feature>
<dbReference type="Proteomes" id="UP000642284">
    <property type="component" value="Unassembled WGS sequence"/>
</dbReference>
<organism evidence="3 4">
    <name type="scientific">Streptomyces polyasparticus</name>
    <dbReference type="NCBI Taxonomy" id="2767826"/>
    <lineage>
        <taxon>Bacteria</taxon>
        <taxon>Bacillati</taxon>
        <taxon>Actinomycetota</taxon>
        <taxon>Actinomycetes</taxon>
        <taxon>Kitasatosporales</taxon>
        <taxon>Streptomycetaceae</taxon>
        <taxon>Streptomyces</taxon>
    </lineage>
</organism>
<evidence type="ECO:0000313" key="3">
    <source>
        <dbReference type="EMBL" id="MBC9718457.1"/>
    </source>
</evidence>
<protein>
    <submittedName>
        <fullName evidence="3">DUF397 domain-containing protein</fullName>
    </submittedName>
</protein>
<reference evidence="3 4" key="1">
    <citation type="submission" date="2020-08" db="EMBL/GenBank/DDBJ databases">
        <title>Genemic of Streptomyces polyaspartic.</title>
        <authorList>
            <person name="Liu W."/>
        </authorList>
    </citation>
    <scope>NUCLEOTIDE SEQUENCE [LARGE SCALE GENOMIC DNA]</scope>
    <source>
        <strain evidence="3 4">TRM66268-LWL</strain>
    </source>
</reference>
<dbReference type="InterPro" id="IPR007278">
    <property type="entry name" value="DUF397"/>
</dbReference>
<comment type="caution">
    <text evidence="3">The sequence shown here is derived from an EMBL/GenBank/DDBJ whole genome shotgun (WGS) entry which is preliminary data.</text>
</comment>
<evidence type="ECO:0000259" key="2">
    <source>
        <dbReference type="Pfam" id="PF04149"/>
    </source>
</evidence>
<dbReference type="Pfam" id="PF04149">
    <property type="entry name" value="DUF397"/>
    <property type="match status" value="1"/>
</dbReference>
<dbReference type="RefSeq" id="WP_187818886.1">
    <property type="nucleotide sequence ID" value="NZ_JACTVJ010000026.1"/>
</dbReference>